<dbReference type="Pfam" id="PF07963">
    <property type="entry name" value="N_methyl"/>
    <property type="match status" value="1"/>
</dbReference>
<dbReference type="NCBIfam" id="TIGR02532">
    <property type="entry name" value="IV_pilin_GFxxxE"/>
    <property type="match status" value="1"/>
</dbReference>
<sequence>MRRQRAQAGFTLAELLAGIAIAAILILPLADMLRSGTEGARAVRATLDVNTDARLALSRIAQRAAAVTLPNPLQLGQAIAPESLFGKISYLLKPMVTNAGNVVCLVERDITSGIAVDSILAANATAFQLTVPEVVAGYPMLRIDLTLQGPDGSTVTRSRIVRLGAPA</sequence>
<keyword evidence="1" id="KW-0472">Membrane</keyword>
<reference evidence="2 3" key="1">
    <citation type="journal article" date="2015" name="Stand. Genomic Sci.">
        <title>Genomic Encyclopedia of Bacterial and Archaeal Type Strains, Phase III: the genomes of soil and plant-associated and newly described type strains.</title>
        <authorList>
            <person name="Whitman W.B."/>
            <person name="Woyke T."/>
            <person name="Klenk H.P."/>
            <person name="Zhou Y."/>
            <person name="Lilburn T.G."/>
            <person name="Beck B.J."/>
            <person name="De Vos P."/>
            <person name="Vandamme P."/>
            <person name="Eisen J.A."/>
            <person name="Garrity G."/>
            <person name="Hugenholtz P."/>
            <person name="Kyrpides N.C."/>
        </authorList>
    </citation>
    <scope>NUCLEOTIDE SEQUENCE [LARGE SCALE GENOMIC DNA]</scope>
    <source>
        <strain evidence="2 3">CGMCC 1.10822</strain>
    </source>
</reference>
<keyword evidence="3" id="KW-1185">Reference proteome</keyword>
<gene>
    <name evidence="2" type="ORF">IP91_00828</name>
</gene>
<proteinExistence type="predicted"/>
<keyword evidence="1" id="KW-0812">Transmembrane</keyword>
<feature type="transmembrane region" description="Helical" evidence="1">
    <location>
        <begin position="12"/>
        <end position="30"/>
    </location>
</feature>
<protein>
    <submittedName>
        <fullName evidence="2">Prepilin-type N-terminal cleavage/methylation domain-containing protein</fullName>
    </submittedName>
</protein>
<dbReference type="RefSeq" id="WP_145647493.1">
    <property type="nucleotide sequence ID" value="NZ_VLLB01000001.1"/>
</dbReference>
<comment type="caution">
    <text evidence="2">The sequence shown here is derived from an EMBL/GenBank/DDBJ whole genome shotgun (WGS) entry which is preliminary data.</text>
</comment>
<dbReference type="OrthoDB" id="8759738at2"/>
<evidence type="ECO:0000256" key="1">
    <source>
        <dbReference type="SAM" id="Phobius"/>
    </source>
</evidence>
<dbReference type="EMBL" id="VLLB01000001">
    <property type="protein sequence ID" value="TWI69755.1"/>
    <property type="molecule type" value="Genomic_DNA"/>
</dbReference>
<accession>A0A562RL30</accession>
<dbReference type="AlphaFoldDB" id="A0A562RL30"/>
<keyword evidence="1" id="KW-1133">Transmembrane helix</keyword>
<evidence type="ECO:0000313" key="2">
    <source>
        <dbReference type="EMBL" id="TWI69755.1"/>
    </source>
</evidence>
<evidence type="ECO:0000313" key="3">
    <source>
        <dbReference type="Proteomes" id="UP000318431"/>
    </source>
</evidence>
<dbReference type="Proteomes" id="UP000318431">
    <property type="component" value="Unassembled WGS sequence"/>
</dbReference>
<name>A0A562RL30_9BURK</name>
<organism evidence="2 3">
    <name type="scientific">Pseudoduganella lurida</name>
    <dbReference type="NCBI Taxonomy" id="1036180"/>
    <lineage>
        <taxon>Bacteria</taxon>
        <taxon>Pseudomonadati</taxon>
        <taxon>Pseudomonadota</taxon>
        <taxon>Betaproteobacteria</taxon>
        <taxon>Burkholderiales</taxon>
        <taxon>Oxalobacteraceae</taxon>
        <taxon>Telluria group</taxon>
        <taxon>Pseudoduganella</taxon>
    </lineage>
</organism>
<dbReference type="InterPro" id="IPR012902">
    <property type="entry name" value="N_methyl_site"/>
</dbReference>